<dbReference type="InterPro" id="IPR003018">
    <property type="entry name" value="GAF"/>
</dbReference>
<feature type="domain" description="PAC" evidence="11">
    <location>
        <begin position="1024"/>
        <end position="1075"/>
    </location>
</feature>
<protein>
    <recommendedName>
        <fullName evidence="3">histidine kinase</fullName>
        <ecNumber evidence="3">2.7.13.3</ecNumber>
    </recommendedName>
</protein>
<feature type="coiled-coil region" evidence="7">
    <location>
        <begin position="814"/>
        <end position="841"/>
    </location>
</feature>
<evidence type="ECO:0000256" key="5">
    <source>
        <dbReference type="ARBA" id="ARBA00022679"/>
    </source>
</evidence>
<dbReference type="SUPFAM" id="SSF55781">
    <property type="entry name" value="GAF domain-like"/>
    <property type="match status" value="1"/>
</dbReference>
<evidence type="ECO:0000259" key="10">
    <source>
        <dbReference type="PROSITE" id="PS50112"/>
    </source>
</evidence>
<dbReference type="Gene3D" id="3.30.565.10">
    <property type="entry name" value="Histidine kinase-like ATPase, C-terminal domain"/>
    <property type="match status" value="1"/>
</dbReference>
<dbReference type="OrthoDB" id="905895at2"/>
<dbReference type="InterPro" id="IPR001610">
    <property type="entry name" value="PAC"/>
</dbReference>
<dbReference type="CDD" id="cd00082">
    <property type="entry name" value="HisKA"/>
    <property type="match status" value="1"/>
</dbReference>
<accession>A0A1G6WYF2</accession>
<dbReference type="Pfam" id="PF08447">
    <property type="entry name" value="PAS_3"/>
    <property type="match status" value="5"/>
</dbReference>
<dbReference type="InterPro" id="IPR000014">
    <property type="entry name" value="PAS"/>
</dbReference>
<comment type="similarity">
    <text evidence="2">In the N-terminal section; belongs to the phytochrome family.</text>
</comment>
<evidence type="ECO:0000256" key="2">
    <source>
        <dbReference type="ARBA" id="ARBA00006402"/>
    </source>
</evidence>
<dbReference type="SMART" id="SM00388">
    <property type="entry name" value="HisKA"/>
    <property type="match status" value="1"/>
</dbReference>
<evidence type="ECO:0000256" key="4">
    <source>
        <dbReference type="ARBA" id="ARBA00022553"/>
    </source>
</evidence>
<dbReference type="SUPFAM" id="SSF55785">
    <property type="entry name" value="PYP-like sensor domain (PAS domain)"/>
    <property type="match status" value="7"/>
</dbReference>
<evidence type="ECO:0000256" key="1">
    <source>
        <dbReference type="ARBA" id="ARBA00000085"/>
    </source>
</evidence>
<keyword evidence="7" id="KW-0175">Coiled coil</keyword>
<dbReference type="Pfam" id="PF13426">
    <property type="entry name" value="PAS_9"/>
    <property type="match status" value="1"/>
</dbReference>
<dbReference type="EMBL" id="FNAC01000049">
    <property type="protein sequence ID" value="SDD70861.1"/>
    <property type="molecule type" value="Genomic_DNA"/>
</dbReference>
<dbReference type="PROSITE" id="PS50113">
    <property type="entry name" value="PAC"/>
    <property type="match status" value="4"/>
</dbReference>
<feature type="domain" description="Phytochrome chromophore attachment site" evidence="8">
    <location>
        <begin position="673"/>
        <end position="813"/>
    </location>
</feature>
<keyword evidence="5" id="KW-0808">Transferase</keyword>
<dbReference type="SMART" id="SM00387">
    <property type="entry name" value="HATPase_c"/>
    <property type="match status" value="1"/>
</dbReference>
<dbReference type="InterPro" id="IPR035965">
    <property type="entry name" value="PAS-like_dom_sf"/>
</dbReference>
<dbReference type="InterPro" id="IPR029016">
    <property type="entry name" value="GAF-like_dom_sf"/>
</dbReference>
<feature type="domain" description="PAC" evidence="11">
    <location>
        <begin position="342"/>
        <end position="394"/>
    </location>
</feature>
<dbReference type="InterPro" id="IPR003661">
    <property type="entry name" value="HisK_dim/P_dom"/>
</dbReference>
<dbReference type="InterPro" id="IPR004358">
    <property type="entry name" value="Sig_transdc_His_kin-like_C"/>
</dbReference>
<dbReference type="NCBIfam" id="TIGR00229">
    <property type="entry name" value="sensory_box"/>
    <property type="match status" value="5"/>
</dbReference>
<dbReference type="Pfam" id="PF13188">
    <property type="entry name" value="PAS_8"/>
    <property type="match status" value="1"/>
</dbReference>
<dbReference type="SMART" id="SM00091">
    <property type="entry name" value="PAS"/>
    <property type="match status" value="6"/>
</dbReference>
<evidence type="ECO:0000256" key="3">
    <source>
        <dbReference type="ARBA" id="ARBA00012438"/>
    </source>
</evidence>
<dbReference type="InterPro" id="IPR036890">
    <property type="entry name" value="HATPase_C_sf"/>
</dbReference>
<feature type="domain" description="PAS" evidence="10">
    <location>
        <begin position="146"/>
        <end position="216"/>
    </location>
</feature>
<dbReference type="PROSITE" id="PS50046">
    <property type="entry name" value="PHYTOCHROME_2"/>
    <property type="match status" value="1"/>
</dbReference>
<keyword evidence="6" id="KW-0418">Kinase</keyword>
<dbReference type="Gene3D" id="2.10.70.100">
    <property type="match status" value="2"/>
</dbReference>
<dbReference type="SUPFAM" id="SSF47384">
    <property type="entry name" value="Homodimeric domain of signal transducing histidine kinase"/>
    <property type="match status" value="1"/>
</dbReference>
<evidence type="ECO:0000256" key="6">
    <source>
        <dbReference type="ARBA" id="ARBA00022777"/>
    </source>
</evidence>
<dbReference type="GO" id="GO:0000155">
    <property type="term" value="F:phosphorelay sensor kinase activity"/>
    <property type="evidence" value="ECO:0007669"/>
    <property type="project" value="InterPro"/>
</dbReference>
<feature type="coiled-coil region" evidence="7">
    <location>
        <begin position="1066"/>
        <end position="1093"/>
    </location>
</feature>
<dbReference type="PROSITE" id="PS50109">
    <property type="entry name" value="HIS_KIN"/>
    <property type="match status" value="1"/>
</dbReference>
<feature type="domain" description="PAC" evidence="11">
    <location>
        <begin position="601"/>
        <end position="653"/>
    </location>
</feature>
<dbReference type="InterPro" id="IPR013655">
    <property type="entry name" value="PAS_fold_3"/>
</dbReference>
<keyword evidence="4" id="KW-0597">Phosphoprotein</keyword>
<feature type="domain" description="Histidine kinase" evidence="9">
    <location>
        <begin position="1100"/>
        <end position="1314"/>
    </location>
</feature>
<evidence type="ECO:0000313" key="12">
    <source>
        <dbReference type="EMBL" id="SDD70861.1"/>
    </source>
</evidence>
<feature type="domain" description="PAC" evidence="11">
    <location>
        <begin position="93"/>
        <end position="145"/>
    </location>
</feature>
<dbReference type="STRING" id="686796.SAMN04488104_104913"/>
<keyword evidence="13" id="KW-1185">Reference proteome</keyword>
<reference evidence="13" key="1">
    <citation type="submission" date="2016-10" db="EMBL/GenBank/DDBJ databases">
        <authorList>
            <person name="Varghese N."/>
            <person name="Submissions S."/>
        </authorList>
    </citation>
    <scope>NUCLEOTIDE SEQUENCE [LARGE SCALE GENOMIC DNA]</scope>
    <source>
        <strain evidence="13">DSM 23095</strain>
    </source>
</reference>
<name>A0A1G6WYF2_9BACT</name>
<dbReference type="SMART" id="SM00086">
    <property type="entry name" value="PAC"/>
    <property type="match status" value="5"/>
</dbReference>
<dbReference type="InterPro" id="IPR052162">
    <property type="entry name" value="Sensor_kinase/Photoreceptor"/>
</dbReference>
<dbReference type="InterPro" id="IPR036097">
    <property type="entry name" value="HisK_dim/P_sf"/>
</dbReference>
<dbReference type="Pfam" id="PF01590">
    <property type="entry name" value="GAF"/>
    <property type="match status" value="1"/>
</dbReference>
<evidence type="ECO:0000259" key="11">
    <source>
        <dbReference type="PROSITE" id="PS50113"/>
    </source>
</evidence>
<dbReference type="InterPro" id="IPR005467">
    <property type="entry name" value="His_kinase_dom"/>
</dbReference>
<dbReference type="InterPro" id="IPR000700">
    <property type="entry name" value="PAS-assoc_C"/>
</dbReference>
<dbReference type="PROSITE" id="PS50112">
    <property type="entry name" value="PAS"/>
    <property type="match status" value="2"/>
</dbReference>
<dbReference type="SMART" id="SM00065">
    <property type="entry name" value="GAF"/>
    <property type="match status" value="1"/>
</dbReference>
<dbReference type="EC" id="2.7.13.3" evidence="3"/>
<dbReference type="Gene3D" id="1.10.287.130">
    <property type="match status" value="1"/>
</dbReference>
<dbReference type="PRINTS" id="PR00344">
    <property type="entry name" value="BCTRLSENSOR"/>
</dbReference>
<dbReference type="Pfam" id="PF00512">
    <property type="entry name" value="HisKA"/>
    <property type="match status" value="1"/>
</dbReference>
<dbReference type="SUPFAM" id="SSF55874">
    <property type="entry name" value="ATPase domain of HSP90 chaperone/DNA topoisomerase II/histidine kinase"/>
    <property type="match status" value="1"/>
</dbReference>
<proteinExistence type="inferred from homology"/>
<dbReference type="FunFam" id="3.30.565.10:FF:000006">
    <property type="entry name" value="Sensor histidine kinase WalK"/>
    <property type="match status" value="1"/>
</dbReference>
<dbReference type="RefSeq" id="WP_087941104.1">
    <property type="nucleotide sequence ID" value="NZ_FNAC01000049.1"/>
</dbReference>
<dbReference type="PANTHER" id="PTHR43304:SF1">
    <property type="entry name" value="PAC DOMAIN-CONTAINING PROTEIN"/>
    <property type="match status" value="1"/>
</dbReference>
<dbReference type="Pfam" id="PF02518">
    <property type="entry name" value="HATPase_c"/>
    <property type="match status" value="1"/>
</dbReference>
<comment type="catalytic activity">
    <reaction evidence="1">
        <text>ATP + protein L-histidine = ADP + protein N-phospho-L-histidine.</text>
        <dbReference type="EC" id="2.7.13.3"/>
    </reaction>
</comment>
<dbReference type="PANTHER" id="PTHR43304">
    <property type="entry name" value="PHYTOCHROME-LIKE PROTEIN CPH1"/>
    <property type="match status" value="1"/>
</dbReference>
<evidence type="ECO:0000256" key="7">
    <source>
        <dbReference type="SAM" id="Coils"/>
    </source>
</evidence>
<sequence>MSNQPKTNTTGLKSIQELERLIHAIEKIAKVGHWEVDLQSGENRWSDQFFEILGLDPSTTEASTELGLSSIHPDDRDRAEKAYGNSFEKGENYKVEKRIVRPNGEIRYVISEGVVEKDEEGKPIKLFGVFKDITTEKILELETNQKSRGLHSIFQTTKDLIVELSWDGKIVNISNSCFEILGYQKEELIGTLMKELVHPDDLAKTMQTSMKVREGEEVDEFENRYLRKNGRHVHLSWSISVDRDNQVLFLIARDISAKLQEEHQTQEVLDRLHRAQSIGKIGYWELDLESFDIFWSNEIYNIWEIDPSTQPNIVLFEQTIHPEDKDEFLAHQNEALKGKIKLDKSHRILLPSGQVKYVHERGELCEDPSTKKRSLRGTVQDITEQREIELQLIQRNEFIEATLKNLPLGIAVNKISTGETTYINPAFEAIYGWPGSVLEDVNTFFKAIYPDPEYRASMVSRIMEDMKSGDPERMAWKEVTITTEKGEKRIVSAKNIPLPEQDLMISTVLDDTDRYWAEQALKNSNERFHLATQAVTDAIFDWNILEKKIFWGKGYHYLFGYPKEMEYVNEGFWDSCVHPEDLPGIMKTIVAARKDPNVKNWEGEYRFKKADGSYAYVKENTTIQRDESGQAIRIVGALQDITKDKLRKEELLQKTRFIQTTADTTQALLEASNWENVMDRILQLMGRTIGADRAYFFRIVKSPSGELVARQDNEWTNGKVSAEIDNPDYQAIPIKDHPLLLRDIQQRKPFTIITREAEGATRQILAEQGIKSLINIPVFVNNRYLGHIGFDDCFEERKWTEDEKGYIQSIITNLTFAIERKENLDRLADALENNINILESIGDAFYSVDQEFTVTYWNNQAENLTGLFREKVLGENLWKVVGKNENPDFRKNLYASLESQTPISFETFDNWINAWLEVSVYPKKKGLSIFIQNITERKEAEKEIAEFNERFTIISNASHDAIWDWDIVKEEHYWGTGFNKLLGEEVAGLQKDHNRWLDAIHPEDKEHVHSNLFKLLDDPKETFFESEYRIINKSHIIYVVDKGTIIRDEKGKPLRMVGAIQDISHRKRYEESLKSLNEKLMSANHDLEISNKELEQFAYVASHDLQEPLRMISSFLGLIERKYDNTLDDKGKQYIRFAVDGAKRMRDIILDLLNFSRLRNTSEVKTWVSLPKIMEEVSLLNKKSIRESHATIEMDKLPVILGHESAMIQLFHNLISNSIKYRRNGEAPEIKINFTEDNDFWFFSIHDNGIGMEKAYLEKIFIIFQRLHLKEQYPGSGIGLAICKKIVEMHGGKIWAESTLGEGSSFHFSIKKPS</sequence>
<dbReference type="Proteomes" id="UP000199060">
    <property type="component" value="Unassembled WGS sequence"/>
</dbReference>
<dbReference type="Gene3D" id="3.30.450.40">
    <property type="match status" value="1"/>
</dbReference>
<feature type="domain" description="PAS" evidence="10">
    <location>
        <begin position="830"/>
        <end position="900"/>
    </location>
</feature>
<dbReference type="InterPro" id="IPR003594">
    <property type="entry name" value="HATPase_dom"/>
</dbReference>
<dbReference type="CDD" id="cd00130">
    <property type="entry name" value="PAS"/>
    <property type="match status" value="4"/>
</dbReference>
<gene>
    <name evidence="12" type="ORF">SAMN04488104_104913</name>
</gene>
<organism evidence="12 13">
    <name type="scientific">Algoriphagus faecimaris</name>
    <dbReference type="NCBI Taxonomy" id="686796"/>
    <lineage>
        <taxon>Bacteria</taxon>
        <taxon>Pseudomonadati</taxon>
        <taxon>Bacteroidota</taxon>
        <taxon>Cytophagia</taxon>
        <taxon>Cytophagales</taxon>
        <taxon>Cyclobacteriaceae</taxon>
        <taxon>Algoriphagus</taxon>
    </lineage>
</organism>
<dbReference type="Gene3D" id="3.30.450.20">
    <property type="entry name" value="PAS domain"/>
    <property type="match status" value="7"/>
</dbReference>
<evidence type="ECO:0000313" key="13">
    <source>
        <dbReference type="Proteomes" id="UP000199060"/>
    </source>
</evidence>
<evidence type="ECO:0000259" key="9">
    <source>
        <dbReference type="PROSITE" id="PS50109"/>
    </source>
</evidence>
<evidence type="ECO:0000259" key="8">
    <source>
        <dbReference type="PROSITE" id="PS50046"/>
    </source>
</evidence>
<dbReference type="InterPro" id="IPR016132">
    <property type="entry name" value="Phyto_chromo_attachment"/>
</dbReference>